<sequence>MLLVTWNMILRSGQDLFKNVVASIFDGVTVIVRNFFPQKTTFKEKNMDRAGLKKYGYLIDTIQETSVIQRRIA</sequence>
<keyword evidence="1" id="KW-1185">Reference proteome</keyword>
<accession>A0A915I4G9</accession>
<dbReference type="AlphaFoldDB" id="A0A915I4G9"/>
<protein>
    <submittedName>
        <fullName evidence="2">Uncharacterized protein</fullName>
    </submittedName>
</protein>
<reference evidence="2" key="1">
    <citation type="submission" date="2022-11" db="UniProtKB">
        <authorList>
            <consortium name="WormBaseParasite"/>
        </authorList>
    </citation>
    <scope>IDENTIFICATION</scope>
</reference>
<dbReference type="Proteomes" id="UP000887565">
    <property type="component" value="Unplaced"/>
</dbReference>
<name>A0A915I4G9_ROMCU</name>
<proteinExistence type="predicted"/>
<dbReference type="WBParaSite" id="nRc.2.0.1.t08735-RA">
    <property type="protein sequence ID" value="nRc.2.0.1.t08735-RA"/>
    <property type="gene ID" value="nRc.2.0.1.g08735"/>
</dbReference>
<organism evidence="1 2">
    <name type="scientific">Romanomermis culicivorax</name>
    <name type="common">Nematode worm</name>
    <dbReference type="NCBI Taxonomy" id="13658"/>
    <lineage>
        <taxon>Eukaryota</taxon>
        <taxon>Metazoa</taxon>
        <taxon>Ecdysozoa</taxon>
        <taxon>Nematoda</taxon>
        <taxon>Enoplea</taxon>
        <taxon>Dorylaimia</taxon>
        <taxon>Mermithida</taxon>
        <taxon>Mermithoidea</taxon>
        <taxon>Mermithidae</taxon>
        <taxon>Romanomermis</taxon>
    </lineage>
</organism>
<evidence type="ECO:0000313" key="2">
    <source>
        <dbReference type="WBParaSite" id="nRc.2.0.1.t08735-RA"/>
    </source>
</evidence>
<evidence type="ECO:0000313" key="1">
    <source>
        <dbReference type="Proteomes" id="UP000887565"/>
    </source>
</evidence>